<feature type="compositionally biased region" description="Polar residues" evidence="2">
    <location>
        <begin position="188"/>
        <end position="202"/>
    </location>
</feature>
<evidence type="ECO:0000256" key="2">
    <source>
        <dbReference type="SAM" id="MobiDB-lite"/>
    </source>
</evidence>
<feature type="region of interest" description="Disordered" evidence="2">
    <location>
        <begin position="536"/>
        <end position="573"/>
    </location>
</feature>
<name>A0A9P9DXZ4_9PLEO</name>
<proteinExistence type="predicted"/>
<dbReference type="OrthoDB" id="9977870at2759"/>
<evidence type="ECO:0000313" key="3">
    <source>
        <dbReference type="EMBL" id="KAH7127132.1"/>
    </source>
</evidence>
<dbReference type="EMBL" id="JAGMWT010000006">
    <property type="protein sequence ID" value="KAH7127132.1"/>
    <property type="molecule type" value="Genomic_DNA"/>
</dbReference>
<feature type="region of interest" description="Disordered" evidence="2">
    <location>
        <begin position="188"/>
        <end position="207"/>
    </location>
</feature>
<sequence>MPSVAEGDYLVNLTSAPIFDNALYHSEALNLPDGQNEDDLNAQLALLACESGIEDPYRYLTPETPNLSTAMSMITLCSEERSSVSIHSRETQSTGMTSHPSRTSKDHTDGEHLPVQQPPPTARKSSLVDDYGSVMDRTRPSVRHMHSSSTASHTTSLVSNASSLLNPPAQKHKRASGLFSLFRKDSRSCTSKSHSHHGNPQTPKLECGHILSKQAVRRHIQDALEKKTRVVPTCCGKPLPRAVLATVLTKREVDVVTLAALPSPDIASLQHSGCSEDGMSQVDILPALHAHAHAQTPGSSTIAQTASSQDIGPMDEERLNLALANEAFKILKTQQKEQFERVSRFEACQRRALSGYHSWPRNRLTRKLESAKEEMSKEHAAELECLDESQILAELDMRKVHDIEAKNAATALKHMEAYCSGSNPGNPDVVHAVTEDDRGKLARQRRLLEKLPAKQDSAINVLRARQEKDTNLRRLKQQAELQQLDADYERDKRAAEELHLKESSRLDKIIESRRQRLTHRWDLKFEIWRRDWESQHGNPLPGRFPHEQWPVPADPNTPVDSSSTLALYTDEKV</sequence>
<feature type="compositionally biased region" description="Polar residues" evidence="2">
    <location>
        <begin position="91"/>
        <end position="101"/>
    </location>
</feature>
<feature type="compositionally biased region" description="Basic and acidic residues" evidence="2">
    <location>
        <begin position="81"/>
        <end position="90"/>
    </location>
</feature>
<comment type="caution">
    <text evidence="3">The sequence shown here is derived from an EMBL/GenBank/DDBJ whole genome shotgun (WGS) entry which is preliminary data.</text>
</comment>
<keyword evidence="1" id="KW-0175">Coiled coil</keyword>
<evidence type="ECO:0000313" key="4">
    <source>
        <dbReference type="Proteomes" id="UP000700596"/>
    </source>
</evidence>
<accession>A0A9P9DXZ4</accession>
<reference evidence="3" key="1">
    <citation type="journal article" date="2021" name="Nat. Commun.">
        <title>Genetic determinants of endophytism in the Arabidopsis root mycobiome.</title>
        <authorList>
            <person name="Mesny F."/>
            <person name="Miyauchi S."/>
            <person name="Thiergart T."/>
            <person name="Pickel B."/>
            <person name="Atanasova L."/>
            <person name="Karlsson M."/>
            <person name="Huettel B."/>
            <person name="Barry K.W."/>
            <person name="Haridas S."/>
            <person name="Chen C."/>
            <person name="Bauer D."/>
            <person name="Andreopoulos W."/>
            <person name="Pangilinan J."/>
            <person name="LaButti K."/>
            <person name="Riley R."/>
            <person name="Lipzen A."/>
            <person name="Clum A."/>
            <person name="Drula E."/>
            <person name="Henrissat B."/>
            <person name="Kohler A."/>
            <person name="Grigoriev I.V."/>
            <person name="Martin F.M."/>
            <person name="Hacquard S."/>
        </authorList>
    </citation>
    <scope>NUCLEOTIDE SEQUENCE</scope>
    <source>
        <strain evidence="3">MPI-CAGE-CH-0243</strain>
    </source>
</reference>
<feature type="region of interest" description="Disordered" evidence="2">
    <location>
        <begin position="81"/>
        <end position="131"/>
    </location>
</feature>
<protein>
    <submittedName>
        <fullName evidence="3">Uncharacterized protein</fullName>
    </submittedName>
</protein>
<keyword evidence="4" id="KW-1185">Reference proteome</keyword>
<feature type="compositionally biased region" description="Basic and acidic residues" evidence="2">
    <location>
        <begin position="103"/>
        <end position="112"/>
    </location>
</feature>
<gene>
    <name evidence="3" type="ORF">B0J11DRAFT_295742</name>
</gene>
<organism evidence="3 4">
    <name type="scientific">Dendryphion nanum</name>
    <dbReference type="NCBI Taxonomy" id="256645"/>
    <lineage>
        <taxon>Eukaryota</taxon>
        <taxon>Fungi</taxon>
        <taxon>Dikarya</taxon>
        <taxon>Ascomycota</taxon>
        <taxon>Pezizomycotina</taxon>
        <taxon>Dothideomycetes</taxon>
        <taxon>Pleosporomycetidae</taxon>
        <taxon>Pleosporales</taxon>
        <taxon>Torulaceae</taxon>
        <taxon>Dendryphion</taxon>
    </lineage>
</organism>
<evidence type="ECO:0000256" key="1">
    <source>
        <dbReference type="SAM" id="Coils"/>
    </source>
</evidence>
<dbReference type="Proteomes" id="UP000700596">
    <property type="component" value="Unassembled WGS sequence"/>
</dbReference>
<feature type="coiled-coil region" evidence="1">
    <location>
        <begin position="465"/>
        <end position="501"/>
    </location>
</feature>
<dbReference type="AlphaFoldDB" id="A0A9P9DXZ4"/>